<keyword evidence="4 11" id="KW-0001">2Fe-2S</keyword>
<evidence type="ECO:0000259" key="14">
    <source>
        <dbReference type="PROSITE" id="PS51384"/>
    </source>
</evidence>
<evidence type="ECO:0000256" key="2">
    <source>
        <dbReference type="ARBA" id="ARBA00022448"/>
    </source>
</evidence>
<evidence type="ECO:0000256" key="7">
    <source>
        <dbReference type="ARBA" id="ARBA00022975"/>
    </source>
</evidence>
<name>A0A7X2T0E1_9CLOT</name>
<evidence type="ECO:0000256" key="5">
    <source>
        <dbReference type="ARBA" id="ARBA00022723"/>
    </source>
</evidence>
<dbReference type="PANTHER" id="PTHR43513:SF3">
    <property type="entry name" value="DIHYDROOROTATE DEHYDROGENASE B (NAD(+)), ELECTRON TRANSFER SUBUNIT-RELATED"/>
    <property type="match status" value="1"/>
</dbReference>
<proteinExistence type="inferred from homology"/>
<dbReference type="InterPro" id="IPR050353">
    <property type="entry name" value="PyrK_electron_transfer"/>
</dbReference>
<evidence type="ECO:0000256" key="8">
    <source>
        <dbReference type="ARBA" id="ARBA00022982"/>
    </source>
</evidence>
<feature type="binding site" evidence="11 13">
    <location>
        <position position="224"/>
    </location>
    <ligand>
        <name>[2Fe-2S] cluster</name>
        <dbReference type="ChEBI" id="CHEBI:190135"/>
    </ligand>
</feature>
<evidence type="ECO:0000256" key="11">
    <source>
        <dbReference type="HAMAP-Rule" id="MF_01211"/>
    </source>
</evidence>
<dbReference type="InterPro" id="IPR019480">
    <property type="entry name" value="Dihydroorotate_DH_Fe-S-bd"/>
</dbReference>
<comment type="cofactor">
    <cofactor evidence="13">
        <name>[2Fe-2S] cluster</name>
        <dbReference type="ChEBI" id="CHEBI:190135"/>
    </cofactor>
    <text evidence="13">Binds 1 [2Fe-2S] cluster per subunit.</text>
</comment>
<dbReference type="PIRSF" id="PIRSF006816">
    <property type="entry name" value="Cyc3_hyd_g"/>
    <property type="match status" value="1"/>
</dbReference>
<dbReference type="GO" id="GO:0050660">
    <property type="term" value="F:flavin adenine dinucleotide binding"/>
    <property type="evidence" value="ECO:0007669"/>
    <property type="project" value="InterPro"/>
</dbReference>
<evidence type="ECO:0000313" key="16">
    <source>
        <dbReference type="Proteomes" id="UP000460287"/>
    </source>
</evidence>
<dbReference type="GO" id="GO:0044205">
    <property type="term" value="P:'de novo' UMP biosynthetic process"/>
    <property type="evidence" value="ECO:0007669"/>
    <property type="project" value="UniProtKB-UniRule"/>
</dbReference>
<dbReference type="RefSeq" id="WP_154529951.1">
    <property type="nucleotide sequence ID" value="NZ_JAQXTV010000216.1"/>
</dbReference>
<dbReference type="PROSITE" id="PS51384">
    <property type="entry name" value="FAD_FR"/>
    <property type="match status" value="1"/>
</dbReference>
<dbReference type="InterPro" id="IPR023455">
    <property type="entry name" value="Dihydroorotate_DHASE_ETsu"/>
</dbReference>
<keyword evidence="8 11" id="KW-0249">Electron transport</keyword>
<gene>
    <name evidence="11" type="primary">pyrK</name>
    <name evidence="15" type="ORF">FYJ33_01270</name>
</gene>
<comment type="caution">
    <text evidence="15">The sequence shown here is derived from an EMBL/GenBank/DDBJ whole genome shotgun (WGS) entry which is preliminary data.</text>
</comment>
<keyword evidence="9 11" id="KW-0408">Iron</keyword>
<keyword evidence="7 11" id="KW-0665">Pyrimidine biosynthesis</keyword>
<evidence type="ECO:0000256" key="10">
    <source>
        <dbReference type="ARBA" id="ARBA00023014"/>
    </source>
</evidence>
<dbReference type="SUPFAM" id="SSF52343">
    <property type="entry name" value="Ferredoxin reductase-like, C-terminal NADP-linked domain"/>
    <property type="match status" value="1"/>
</dbReference>
<feature type="domain" description="FAD-binding FR-type" evidence="14">
    <location>
        <begin position="3"/>
        <end position="95"/>
    </location>
</feature>
<evidence type="ECO:0000256" key="12">
    <source>
        <dbReference type="PIRSR" id="PIRSR006816-1"/>
    </source>
</evidence>
<feature type="binding site" evidence="11 12">
    <location>
        <begin position="70"/>
        <end position="71"/>
    </location>
    <ligand>
        <name>FAD</name>
        <dbReference type="ChEBI" id="CHEBI:57692"/>
    </ligand>
</feature>
<evidence type="ECO:0000313" key="15">
    <source>
        <dbReference type="EMBL" id="MSR90075.1"/>
    </source>
</evidence>
<dbReference type="InterPro" id="IPR001433">
    <property type="entry name" value="OxRdtase_FAD/NAD-bd"/>
</dbReference>
<dbReference type="PANTHER" id="PTHR43513">
    <property type="entry name" value="DIHYDROOROTATE DEHYDROGENASE B (NAD(+)), ELECTRON TRANSFER SUBUNIT"/>
    <property type="match status" value="1"/>
</dbReference>
<comment type="pathway">
    <text evidence="11">Pyrimidine metabolism; UMP biosynthesis via de novo pathway; orotate from (S)-dihydroorotate (NAD(+) route): step 1/1.</text>
</comment>
<dbReference type="Gene3D" id="2.10.240.10">
    <property type="entry name" value="Dihydroorotate dehydrogenase, electron transfer subunit"/>
    <property type="match status" value="1"/>
</dbReference>
<evidence type="ECO:0000256" key="9">
    <source>
        <dbReference type="ARBA" id="ARBA00023004"/>
    </source>
</evidence>
<comment type="cofactor">
    <cofactor evidence="11">
        <name>[2Fe-2S] cluster</name>
        <dbReference type="ChEBI" id="CHEBI:190135"/>
    </cofactor>
    <text evidence="11">Binds 1 [2Fe-2S] cluster per subunit.</text>
</comment>
<feature type="binding site" evidence="11 13">
    <location>
        <position position="236"/>
    </location>
    <ligand>
        <name>[2Fe-2S] cluster</name>
        <dbReference type="ChEBI" id="CHEBI:190135"/>
    </ligand>
</feature>
<evidence type="ECO:0000256" key="1">
    <source>
        <dbReference type="ARBA" id="ARBA00006422"/>
    </source>
</evidence>
<dbReference type="GO" id="GO:0016491">
    <property type="term" value="F:oxidoreductase activity"/>
    <property type="evidence" value="ECO:0007669"/>
    <property type="project" value="InterPro"/>
</dbReference>
<sequence>MSINYYETKVLENSEVTNGIYKLVIEEKNSVKPGQFYMILPKTAVLGRPISVCKTENDTVTFCYALIGKGTKEFANMKKGDTIKVFGPLGNGFDVENIIKENKKIAVVGGGIGTAPMIKTAEDLKNADNSCYIHSFFGFRDDVYLEEEIKTYSDEYSCATNTGSHGHKGFVTDLLNPEEFDIVLCCGPEIMMQKVVNMCKESGTKVLISMEKHMACGVGACLVCTCKTKGGNKRTCKDGPVFDGYEVEF</sequence>
<dbReference type="GO" id="GO:0046872">
    <property type="term" value="F:metal ion binding"/>
    <property type="evidence" value="ECO:0007669"/>
    <property type="project" value="UniProtKB-KW"/>
</dbReference>
<dbReference type="AlphaFoldDB" id="A0A7X2T0E1"/>
<dbReference type="SUPFAM" id="SSF63380">
    <property type="entry name" value="Riboflavin synthase domain-like"/>
    <property type="match status" value="1"/>
</dbReference>
<keyword evidence="10 11" id="KW-0411">Iron-sulfur</keyword>
<comment type="cofactor">
    <cofactor evidence="11 12">
        <name>FAD</name>
        <dbReference type="ChEBI" id="CHEBI:57692"/>
    </cofactor>
    <text evidence="11 12">Binds 1 FAD per subunit.</text>
</comment>
<dbReference type="EMBL" id="VULX01000001">
    <property type="protein sequence ID" value="MSR90075.1"/>
    <property type="molecule type" value="Genomic_DNA"/>
</dbReference>
<feature type="binding site" evidence="11 13">
    <location>
        <position position="216"/>
    </location>
    <ligand>
        <name>[2Fe-2S] cluster</name>
        <dbReference type="ChEBI" id="CHEBI:190135"/>
    </ligand>
</feature>
<dbReference type="InterPro" id="IPR039261">
    <property type="entry name" value="FNR_nucleotide-bd"/>
</dbReference>
<organism evidence="15 16">
    <name type="scientific">Inconstantimicrobium porci</name>
    <dbReference type="NCBI Taxonomy" id="2652291"/>
    <lineage>
        <taxon>Bacteria</taxon>
        <taxon>Bacillati</taxon>
        <taxon>Bacillota</taxon>
        <taxon>Clostridia</taxon>
        <taxon>Eubacteriales</taxon>
        <taxon>Clostridiaceae</taxon>
        <taxon>Inconstantimicrobium</taxon>
    </lineage>
</organism>
<comment type="function">
    <text evidence="11">Responsible for channeling the electrons from the oxidation of dihydroorotate from the FMN redox center in the PyrD type B subunit to the ultimate electron acceptor NAD(+).</text>
</comment>
<keyword evidence="3 11" id="KW-0285">Flavoprotein</keyword>
<evidence type="ECO:0000256" key="13">
    <source>
        <dbReference type="PIRSR" id="PIRSR006816-2"/>
    </source>
</evidence>
<dbReference type="InterPro" id="IPR037117">
    <property type="entry name" value="Dihydroorotate_DH_ele_sf"/>
</dbReference>
<dbReference type="Gene3D" id="3.40.50.80">
    <property type="entry name" value="Nucleotide-binding domain of ferredoxin-NADP reductase (FNR) module"/>
    <property type="match status" value="1"/>
</dbReference>
<comment type="caution">
    <text evidence="11">Lacks conserved residue(s) required for the propagation of feature annotation.</text>
</comment>
<dbReference type="CDD" id="cd06218">
    <property type="entry name" value="DHOD_e_trans"/>
    <property type="match status" value="1"/>
</dbReference>
<keyword evidence="6 11" id="KW-0274">FAD</keyword>
<dbReference type="Pfam" id="PF10418">
    <property type="entry name" value="DHODB_Fe-S_bind"/>
    <property type="match status" value="1"/>
</dbReference>
<reference evidence="15 16" key="1">
    <citation type="submission" date="2019-08" db="EMBL/GenBank/DDBJ databases">
        <title>In-depth cultivation of the pig gut microbiome towards novel bacterial diversity and tailored functional studies.</title>
        <authorList>
            <person name="Wylensek D."/>
            <person name="Hitch T.C.A."/>
            <person name="Clavel T."/>
        </authorList>
    </citation>
    <scope>NUCLEOTIDE SEQUENCE [LARGE SCALE GENOMIC DNA]</scope>
    <source>
        <strain evidence="15 16">WCA-383-APC-5B</strain>
    </source>
</reference>
<dbReference type="NCBIfam" id="NF000798">
    <property type="entry name" value="PRK00054.1-3"/>
    <property type="match status" value="1"/>
</dbReference>
<dbReference type="HAMAP" id="MF_01211">
    <property type="entry name" value="DHODB_Fe_S_bind"/>
    <property type="match status" value="1"/>
</dbReference>
<feature type="binding site" evidence="11 12">
    <location>
        <begin position="48"/>
        <end position="51"/>
    </location>
    <ligand>
        <name>FAD</name>
        <dbReference type="ChEBI" id="CHEBI:57692"/>
    </ligand>
</feature>
<evidence type="ECO:0000256" key="4">
    <source>
        <dbReference type="ARBA" id="ARBA00022714"/>
    </source>
</evidence>
<dbReference type="UniPathway" id="UPA00070">
    <property type="reaction ID" value="UER00945"/>
</dbReference>
<feature type="binding site" evidence="11 13">
    <location>
        <position position="221"/>
    </location>
    <ligand>
        <name>[2Fe-2S] cluster</name>
        <dbReference type="ChEBI" id="CHEBI:190135"/>
    </ligand>
</feature>
<dbReference type="InterPro" id="IPR017927">
    <property type="entry name" value="FAD-bd_FR_type"/>
</dbReference>
<dbReference type="Proteomes" id="UP000460287">
    <property type="component" value="Unassembled WGS sequence"/>
</dbReference>
<keyword evidence="2 11" id="KW-0813">Transport</keyword>
<dbReference type="GO" id="GO:0051537">
    <property type="term" value="F:2 iron, 2 sulfur cluster binding"/>
    <property type="evidence" value="ECO:0007669"/>
    <property type="project" value="UniProtKB-KW"/>
</dbReference>
<dbReference type="InterPro" id="IPR012165">
    <property type="entry name" value="Cyt_c3_hydrogenase_gsu"/>
</dbReference>
<keyword evidence="16" id="KW-1185">Reference proteome</keyword>
<dbReference type="InterPro" id="IPR017938">
    <property type="entry name" value="Riboflavin_synthase-like_b-brl"/>
</dbReference>
<keyword evidence="5 11" id="KW-0479">Metal-binding</keyword>
<comment type="similarity">
    <text evidence="1 11">Belongs to the PyrK family.</text>
</comment>
<evidence type="ECO:0000256" key="6">
    <source>
        <dbReference type="ARBA" id="ARBA00022827"/>
    </source>
</evidence>
<dbReference type="Gene3D" id="2.40.30.10">
    <property type="entry name" value="Translation factors"/>
    <property type="match status" value="1"/>
</dbReference>
<dbReference type="Pfam" id="PF00175">
    <property type="entry name" value="NAD_binding_1"/>
    <property type="match status" value="1"/>
</dbReference>
<accession>A0A7X2T0E1</accession>
<dbReference type="GO" id="GO:0009055">
    <property type="term" value="F:electron transfer activity"/>
    <property type="evidence" value="ECO:0007669"/>
    <property type="project" value="UniProtKB-UniRule"/>
</dbReference>
<evidence type="ECO:0000256" key="3">
    <source>
        <dbReference type="ARBA" id="ARBA00022630"/>
    </source>
</evidence>
<comment type="subunit">
    <text evidence="11">Heterotetramer of 2 PyrK and 2 PyrD type B subunits.</text>
</comment>
<protein>
    <recommendedName>
        <fullName evidence="11">Dihydroorotate dehydrogenase B (NAD(+)), electron transfer subunit</fullName>
    </recommendedName>
    <alternativeName>
        <fullName evidence="11">Dihydroorotate oxidase B, electron transfer subunit</fullName>
    </alternativeName>
</protein>